<proteinExistence type="predicted"/>
<feature type="signal peptide" evidence="3">
    <location>
        <begin position="1"/>
        <end position="19"/>
    </location>
</feature>
<dbReference type="AlphaFoldDB" id="A0A5N3VF96"/>
<comment type="subcellular location">
    <subcellularLocation>
        <location evidence="1">Secreted</location>
    </subcellularLocation>
</comment>
<evidence type="ECO:0000256" key="1">
    <source>
        <dbReference type="ARBA" id="ARBA00004613"/>
    </source>
</evidence>
<evidence type="ECO:0000313" key="4">
    <source>
        <dbReference type="EMBL" id="KAB0347663.1"/>
    </source>
</evidence>
<evidence type="ECO:0008006" key="6">
    <source>
        <dbReference type="Google" id="ProtNLM"/>
    </source>
</evidence>
<comment type="caution">
    <text evidence="4">The sequence shown here is derived from an EMBL/GenBank/DDBJ whole genome shotgun (WGS) entry which is preliminary data.</text>
</comment>
<dbReference type="PRINTS" id="PR01173">
    <property type="entry name" value="ODORANTBNDNG"/>
</dbReference>
<dbReference type="EMBL" id="VCEA01000002">
    <property type="protein sequence ID" value="KAB0347663.1"/>
    <property type="molecule type" value="Genomic_DNA"/>
</dbReference>
<dbReference type="Gene3D" id="2.40.128.20">
    <property type="match status" value="1"/>
</dbReference>
<sequence>MKVLVRSLLLGLVCDAQEADDEKGLSQLSGKWRTVYIASTSPEKIAEDGPFRAYLCYLVFDDEQGTVDFYFYVKAGGMGGWGAVPLRASREYSGSLSRVRLFATPWTELSRPEYWNIQSLWLYRNHPEFNHKSSFYSKHWKCC</sequence>
<accession>A0A5N3VF96</accession>
<dbReference type="InterPro" id="IPR002448">
    <property type="entry name" value="OBP-like"/>
</dbReference>
<dbReference type="SUPFAM" id="SSF50814">
    <property type="entry name" value="Lipocalins"/>
    <property type="match status" value="1"/>
</dbReference>
<keyword evidence="5" id="KW-1185">Reference proteome</keyword>
<gene>
    <name evidence="4" type="ORF">FD754_012520</name>
</gene>
<evidence type="ECO:0000256" key="3">
    <source>
        <dbReference type="SAM" id="SignalP"/>
    </source>
</evidence>
<name>A0A5N3VF96_MUNMU</name>
<dbReference type="GO" id="GO:0005576">
    <property type="term" value="C:extracellular region"/>
    <property type="evidence" value="ECO:0007669"/>
    <property type="project" value="UniProtKB-SubCell"/>
</dbReference>
<evidence type="ECO:0000313" key="5">
    <source>
        <dbReference type="Proteomes" id="UP000326458"/>
    </source>
</evidence>
<dbReference type="PROSITE" id="PS00213">
    <property type="entry name" value="LIPOCALIN"/>
    <property type="match status" value="1"/>
</dbReference>
<organism evidence="4 5">
    <name type="scientific">Muntiacus muntjak</name>
    <name type="common">Barking deer</name>
    <name type="synonym">Indian muntjac</name>
    <dbReference type="NCBI Taxonomy" id="9888"/>
    <lineage>
        <taxon>Eukaryota</taxon>
        <taxon>Metazoa</taxon>
        <taxon>Chordata</taxon>
        <taxon>Craniata</taxon>
        <taxon>Vertebrata</taxon>
        <taxon>Euteleostomi</taxon>
        <taxon>Mammalia</taxon>
        <taxon>Eutheria</taxon>
        <taxon>Laurasiatheria</taxon>
        <taxon>Artiodactyla</taxon>
        <taxon>Ruminantia</taxon>
        <taxon>Pecora</taxon>
        <taxon>Cervidae</taxon>
        <taxon>Muntiacinae</taxon>
        <taxon>Muntiacus</taxon>
    </lineage>
</organism>
<evidence type="ECO:0000256" key="2">
    <source>
        <dbReference type="ARBA" id="ARBA00022525"/>
    </source>
</evidence>
<protein>
    <recommendedName>
        <fullName evidence="6">Lipocalin/cytosolic fatty-acid binding domain-containing protein</fullName>
    </recommendedName>
</protein>
<feature type="chain" id="PRO_5024354710" description="Lipocalin/cytosolic fatty-acid binding domain-containing protein" evidence="3">
    <location>
        <begin position="20"/>
        <end position="143"/>
    </location>
</feature>
<dbReference type="InterPro" id="IPR022272">
    <property type="entry name" value="Lipocalin_CS"/>
</dbReference>
<keyword evidence="3" id="KW-0732">Signal</keyword>
<dbReference type="InterPro" id="IPR012674">
    <property type="entry name" value="Calycin"/>
</dbReference>
<keyword evidence="2" id="KW-0964">Secreted</keyword>
<reference evidence="4 5" key="1">
    <citation type="submission" date="2019-06" db="EMBL/GenBank/DDBJ databases">
        <title>Discovery of a novel chromosome fission-fusion reversal in muntjac.</title>
        <authorList>
            <person name="Mudd A.B."/>
            <person name="Bredeson J.V."/>
            <person name="Baum R."/>
            <person name="Hockemeyer D."/>
            <person name="Rokhsar D.S."/>
        </authorList>
    </citation>
    <scope>NUCLEOTIDE SEQUENCE [LARGE SCALE GENOMIC DNA]</scope>
    <source>
        <strain evidence="4">UTSW_UCB_Mm</strain>
        <tissue evidence="4">Fibroblast cell line</tissue>
    </source>
</reference>
<dbReference type="Proteomes" id="UP000326458">
    <property type="component" value="Unassembled WGS sequence"/>
</dbReference>